<feature type="transmembrane region" description="Helical" evidence="2">
    <location>
        <begin position="51"/>
        <end position="73"/>
    </location>
</feature>
<keyword evidence="2" id="KW-0472">Membrane</keyword>
<keyword evidence="2" id="KW-1133">Transmembrane helix</keyword>
<evidence type="ECO:0000256" key="2">
    <source>
        <dbReference type="SAM" id="Phobius"/>
    </source>
</evidence>
<comment type="caution">
    <text evidence="3">The sequence shown here is derived from an EMBL/GenBank/DDBJ whole genome shotgun (WGS) entry which is preliminary data.</text>
</comment>
<proteinExistence type="predicted"/>
<name>A0A2M6R967_9BACT</name>
<evidence type="ECO:0000313" key="4">
    <source>
        <dbReference type="Proteomes" id="UP000231162"/>
    </source>
</evidence>
<reference evidence="4" key="1">
    <citation type="submission" date="2017-09" db="EMBL/GenBank/DDBJ databases">
        <title>Depth-based differentiation of microbial function through sediment-hosted aquifers and enrichment of novel symbionts in the deep terrestrial subsurface.</title>
        <authorList>
            <person name="Probst A.J."/>
            <person name="Ladd B."/>
            <person name="Jarett J.K."/>
            <person name="Geller-Mcgrath D.E."/>
            <person name="Sieber C.M.K."/>
            <person name="Emerson J.B."/>
            <person name="Anantharaman K."/>
            <person name="Thomas B.C."/>
            <person name="Malmstrom R."/>
            <person name="Stieglmeier M."/>
            <person name="Klingl A."/>
            <person name="Woyke T."/>
            <person name="Ryan C.M."/>
            <person name="Banfield J.F."/>
        </authorList>
    </citation>
    <scope>NUCLEOTIDE SEQUENCE [LARGE SCALE GENOMIC DNA]</scope>
</reference>
<feature type="compositionally biased region" description="Gly residues" evidence="1">
    <location>
        <begin position="275"/>
        <end position="284"/>
    </location>
</feature>
<dbReference type="Pfam" id="PF18895">
    <property type="entry name" value="T4SS_pilin"/>
    <property type="match status" value="1"/>
</dbReference>
<feature type="compositionally biased region" description="Pro residues" evidence="1">
    <location>
        <begin position="256"/>
        <end position="274"/>
    </location>
</feature>
<dbReference type="EMBL" id="PEZX01000017">
    <property type="protein sequence ID" value="PIS07092.1"/>
    <property type="molecule type" value="Genomic_DNA"/>
</dbReference>
<sequence length="408" mass="42408">MSIIGLAVMLGIVFIVRVHAQDVTSLIPSSGDIFTGDLTQVGTNFSSPASIIALIFNVIIAASAAIFIVMLLIGGIQYLTGAGNEESVGKAKKLLVNAIIGLFIVLAAWAIGTWILTRVGLIGSSSSGGGGGGGSGGGGGGTTHPSTVTISSFKAQNTSGQPLSGVELYVKNNTTGEMTLKTKSPSSQPFTIDYGSHYVEGYYNDNNVLASDPYFRCKQTLTFDQSGALTFTMTPNPTPGYSVSNPPSCKPSSTIAPPPSGGGGTPPPVDPPPGDSGGGGGGGTITVSSPQIFSGGTVAFRRTYSDTSTFETNLTNNAILCNAQGAASFTDTSTYSVTGSILSYIRSGTLDEMTCKTYTYRTTLFSVTFPKSDYASHHKSEVVFCSEANGRYKENRTDPYLDYYLCTP</sequence>
<keyword evidence="2" id="KW-0812">Transmembrane</keyword>
<protein>
    <submittedName>
        <fullName evidence="3">Uncharacterized protein</fullName>
    </submittedName>
</protein>
<accession>A0A2M6R967</accession>
<evidence type="ECO:0000313" key="3">
    <source>
        <dbReference type="EMBL" id="PIS07092.1"/>
    </source>
</evidence>
<dbReference type="InterPro" id="IPR043993">
    <property type="entry name" value="T4SS_pilin"/>
</dbReference>
<evidence type="ECO:0000256" key="1">
    <source>
        <dbReference type="SAM" id="MobiDB-lite"/>
    </source>
</evidence>
<feature type="transmembrane region" description="Helical" evidence="2">
    <location>
        <begin position="94"/>
        <end position="116"/>
    </location>
</feature>
<dbReference type="Proteomes" id="UP000231162">
    <property type="component" value="Unassembled WGS sequence"/>
</dbReference>
<organism evidence="3 4">
    <name type="scientific">Candidatus Berkelbacteria bacterium CG10_big_fil_rev_8_21_14_0_10_43_14</name>
    <dbReference type="NCBI Taxonomy" id="1974515"/>
    <lineage>
        <taxon>Bacteria</taxon>
        <taxon>Candidatus Berkelbacteria</taxon>
    </lineage>
</organism>
<gene>
    <name evidence="3" type="ORF">COT79_01120</name>
</gene>
<dbReference type="AlphaFoldDB" id="A0A2M6R967"/>
<feature type="region of interest" description="Disordered" evidence="1">
    <location>
        <begin position="239"/>
        <end position="290"/>
    </location>
</feature>